<dbReference type="EMBL" id="CVQI01035051">
    <property type="protein sequence ID" value="CRK45871.1"/>
    <property type="molecule type" value="Genomic_DNA"/>
</dbReference>
<evidence type="ECO:0000313" key="1">
    <source>
        <dbReference type="EMBL" id="CRK45871.1"/>
    </source>
</evidence>
<gene>
    <name evidence="1" type="ORF">BN1723_006779</name>
</gene>
<sequence length="75" mass="8635">MAHGFKVSLRLQPWRQVIALYFQSPQKISKNIGVNPRKTLHLAANKTNGRHPPLFYLSNDLDVVIWYLHIVSILA</sequence>
<dbReference type="AlphaFoldDB" id="A0A0G4NHA8"/>
<reference evidence="2" key="1">
    <citation type="submission" date="2015-05" db="EMBL/GenBank/DDBJ databases">
        <authorList>
            <person name="Fogelqvist Johan"/>
        </authorList>
    </citation>
    <scope>NUCLEOTIDE SEQUENCE [LARGE SCALE GENOMIC DNA]</scope>
</reference>
<proteinExistence type="predicted"/>
<name>A0A0G4NHA8_VERLO</name>
<organism evidence="1 2">
    <name type="scientific">Verticillium longisporum</name>
    <name type="common">Verticillium dahliae var. longisporum</name>
    <dbReference type="NCBI Taxonomy" id="100787"/>
    <lineage>
        <taxon>Eukaryota</taxon>
        <taxon>Fungi</taxon>
        <taxon>Dikarya</taxon>
        <taxon>Ascomycota</taxon>
        <taxon>Pezizomycotina</taxon>
        <taxon>Sordariomycetes</taxon>
        <taxon>Hypocreomycetidae</taxon>
        <taxon>Glomerellales</taxon>
        <taxon>Plectosphaerellaceae</taxon>
        <taxon>Verticillium</taxon>
    </lineage>
</organism>
<evidence type="ECO:0000313" key="2">
    <source>
        <dbReference type="Proteomes" id="UP000045706"/>
    </source>
</evidence>
<dbReference type="Proteomes" id="UP000045706">
    <property type="component" value="Unassembled WGS sequence"/>
</dbReference>
<protein>
    <submittedName>
        <fullName evidence="1">Uncharacterized protein</fullName>
    </submittedName>
</protein>
<accession>A0A0G4NHA8</accession>